<reference evidence="5 6" key="1">
    <citation type="journal article" date="2007" name="Virus Res.">
        <title>Comparative genetic analysis of genomic DNA sequences of two human isolates of Tanapox virus.</title>
        <authorList>
            <person name="Nazarian S.H."/>
            <person name="Barrett J.W."/>
            <person name="Frace A.M."/>
            <person name="Olsen-Rasmussen M."/>
            <person name="Khristova M."/>
            <person name="Shaban M."/>
            <person name="Neering S."/>
            <person name="Li Y."/>
            <person name="Damon I.K."/>
            <person name="Esposito J.J."/>
            <person name="Essani K."/>
            <person name="McFadden G."/>
        </authorList>
    </citation>
    <scope>NUCLEOTIDE SEQUENCE [LARGE SCALE GENOMIC DNA]</scope>
    <source>
        <strain evidence="5">TPV-RoC</strain>
    </source>
</reference>
<accession>A7XCW2</accession>
<organism evidence="5 6">
    <name type="scientific">Tanapox virus</name>
    <dbReference type="NCBI Taxonomy" id="99000"/>
    <lineage>
        <taxon>Viruses</taxon>
        <taxon>Varidnaviria</taxon>
        <taxon>Bamfordvirae</taxon>
        <taxon>Nucleocytoviricota</taxon>
        <taxon>Pokkesviricetes</taxon>
        <taxon>Chitovirales</taxon>
        <taxon>Poxviridae</taxon>
        <taxon>Chordopoxvirinae</taxon>
        <taxon>Yatapoxvirus</taxon>
        <taxon>Yatapoxvirus tanapox</taxon>
    </lineage>
</organism>
<proteinExistence type="predicted"/>
<evidence type="ECO:0000256" key="1">
    <source>
        <dbReference type="ARBA" id="ARBA00022737"/>
    </source>
</evidence>
<dbReference type="Pfam" id="PF09372">
    <property type="entry name" value="PRANC"/>
    <property type="match status" value="1"/>
</dbReference>
<dbReference type="Pfam" id="PF12796">
    <property type="entry name" value="Ank_2"/>
    <property type="match status" value="3"/>
</dbReference>
<feature type="repeat" description="ANK" evidence="3">
    <location>
        <begin position="153"/>
        <end position="185"/>
    </location>
</feature>
<evidence type="ECO:0000256" key="2">
    <source>
        <dbReference type="ARBA" id="ARBA00023043"/>
    </source>
</evidence>
<dbReference type="Pfam" id="PF13637">
    <property type="entry name" value="Ank_4"/>
    <property type="match status" value="1"/>
</dbReference>
<dbReference type="PANTHER" id="PTHR24123">
    <property type="entry name" value="ANKYRIN REPEAT-CONTAINING"/>
    <property type="match status" value="1"/>
</dbReference>
<dbReference type="PROSITE" id="PS50088">
    <property type="entry name" value="ANK_REPEAT"/>
    <property type="match status" value="6"/>
</dbReference>
<feature type="repeat" description="ANK" evidence="3">
    <location>
        <begin position="359"/>
        <end position="391"/>
    </location>
</feature>
<feature type="repeat" description="ANK" evidence="3">
    <location>
        <begin position="50"/>
        <end position="82"/>
    </location>
</feature>
<gene>
    <name evidence="5" type="primary">11L</name>
</gene>
<evidence type="ECO:0000313" key="5">
    <source>
        <dbReference type="EMBL" id="ABQ43638.1"/>
    </source>
</evidence>
<dbReference type="PRINTS" id="PR01415">
    <property type="entry name" value="ANKYRIN"/>
</dbReference>
<evidence type="ECO:0000313" key="6">
    <source>
        <dbReference type="Proteomes" id="UP000099606"/>
    </source>
</evidence>
<dbReference type="PANTHER" id="PTHR24123:SF33">
    <property type="entry name" value="PROTEIN HOS4"/>
    <property type="match status" value="1"/>
</dbReference>
<sequence length="637" mass="73331">MSVMPIFYIESGIQDYFNYPLHSTIYFLKDEKKVKYLLDHGYDINQKANNSLTPLHYAVLTNNVEIVKLLISKGVNVNATDRYGCSPLYYYIMTKKENYEIIKLLLDNGADVNAVSSIQENVLHAFTEYGCKNTDVLKTIIKKTYNINSKNKWGKTPLNFAVEKDNMNIIKILLHYGANPFTLSNNMDTLMHCFLNNINLFKKVKLLLDIGLDPNSKNIDGDSPLHKICSVNPSLETVSLLVSKGANVNSLNNDKNTPLHVYMYEYPDKFCKSVFVFLLKKGANIHINNKYNKQPFNILSCNKEITIDLIELFIKKNVHVNNKNVYGYSPIHNFSNNPNIDIVKRWLDYGANPNDKTVNGVTPVHISAKNKNTNVFKLIVSNGGDVNAVDQYGNTPLHESVVNENNLKYLLSLGVKDVPNKRGETALFKAVRHDKLNSVKFLLQQQNNFLNYVTNDGNTCISECFDTFNEAIFNELIINRPNISTMIISLNKVNKYCSKLMLKKSIMYMLLLNSSFYKDDKKYVSMYKFINECVEEIEIIKTIKIGYYKHSVFSIIKNYNINLAVNYVNNSALYKFITLKHYGQLIKEIIEKALYRKSLILNKIKKMDMICKNTHWIVIPIEIKLKIIKNIDNRYLE</sequence>
<dbReference type="PROSITE" id="PS50297">
    <property type="entry name" value="ANK_REP_REGION"/>
    <property type="match status" value="5"/>
</dbReference>
<dbReference type="SMART" id="SM00248">
    <property type="entry name" value="ANK"/>
    <property type="match status" value="14"/>
</dbReference>
<protein>
    <submittedName>
        <fullName evidence="5">Ankyrin repeat protein</fullName>
    </submittedName>
</protein>
<dbReference type="Gene3D" id="1.25.40.20">
    <property type="entry name" value="Ankyrin repeat-containing domain"/>
    <property type="match status" value="3"/>
</dbReference>
<dbReference type="InterPro" id="IPR018272">
    <property type="entry name" value="PRANC_domain"/>
</dbReference>
<dbReference type="SUPFAM" id="SSF48403">
    <property type="entry name" value="Ankyrin repeat"/>
    <property type="match status" value="3"/>
</dbReference>
<feature type="repeat" description="ANK" evidence="3">
    <location>
        <begin position="83"/>
        <end position="117"/>
    </location>
</feature>
<evidence type="ECO:0000259" key="4">
    <source>
        <dbReference type="Pfam" id="PF09372"/>
    </source>
</evidence>
<dbReference type="InterPro" id="IPR036770">
    <property type="entry name" value="Ankyrin_rpt-contain_sf"/>
</dbReference>
<dbReference type="InterPro" id="IPR051165">
    <property type="entry name" value="Multifunctional_ANK_Repeat"/>
</dbReference>
<dbReference type="Proteomes" id="UP000099606">
    <property type="component" value="Segment"/>
</dbReference>
<feature type="domain" description="PRANC" evidence="4">
    <location>
        <begin position="549"/>
        <end position="636"/>
    </location>
</feature>
<feature type="repeat" description="ANK" evidence="3">
    <location>
        <begin position="326"/>
        <end position="358"/>
    </location>
</feature>
<evidence type="ECO:0000256" key="3">
    <source>
        <dbReference type="PROSITE-ProRule" id="PRU00023"/>
    </source>
</evidence>
<feature type="repeat" description="ANK" evidence="3">
    <location>
        <begin position="220"/>
        <end position="253"/>
    </location>
</feature>
<dbReference type="EMBL" id="EF420157">
    <property type="protein sequence ID" value="ABQ43638.1"/>
    <property type="molecule type" value="Genomic_DNA"/>
</dbReference>
<name>A7XCW2_9POXV</name>
<dbReference type="InterPro" id="IPR002110">
    <property type="entry name" value="Ankyrin_rpt"/>
</dbReference>
<keyword evidence="1" id="KW-0677">Repeat</keyword>
<keyword evidence="2 3" id="KW-0040">ANK repeat</keyword>